<organism evidence="2 3">
    <name type="scientific">Extremus antarcticus</name>
    <dbReference type="NCBI Taxonomy" id="702011"/>
    <lineage>
        <taxon>Eukaryota</taxon>
        <taxon>Fungi</taxon>
        <taxon>Dikarya</taxon>
        <taxon>Ascomycota</taxon>
        <taxon>Pezizomycotina</taxon>
        <taxon>Dothideomycetes</taxon>
        <taxon>Dothideomycetidae</taxon>
        <taxon>Mycosphaerellales</taxon>
        <taxon>Extremaceae</taxon>
        <taxon>Extremus</taxon>
    </lineage>
</organism>
<evidence type="ECO:0000313" key="2">
    <source>
        <dbReference type="EMBL" id="KAK3054059.1"/>
    </source>
</evidence>
<evidence type="ECO:0000313" key="3">
    <source>
        <dbReference type="Proteomes" id="UP001271007"/>
    </source>
</evidence>
<comment type="caution">
    <text evidence="2">The sequence shown here is derived from an EMBL/GenBank/DDBJ whole genome shotgun (WGS) entry which is preliminary data.</text>
</comment>
<keyword evidence="1" id="KW-1133">Transmembrane helix</keyword>
<keyword evidence="3" id="KW-1185">Reference proteome</keyword>
<sequence length="113" mass="13406">MEIHELREFHPDQLCLNEVVTDRKILAAEGLAIVIVVIGFIWFAWFLVTDNAREDMRRRKFEAEERRKEREFQLKMLLLQQGRLEVEDVREGWAGQRGDIWSHMLRPTGSLGE</sequence>
<keyword evidence="1" id="KW-0812">Transmembrane</keyword>
<gene>
    <name evidence="2" type="ORF">LTR09_004837</name>
</gene>
<dbReference type="AlphaFoldDB" id="A0AAJ0DNY8"/>
<dbReference type="EMBL" id="JAWDJX010000013">
    <property type="protein sequence ID" value="KAK3054059.1"/>
    <property type="molecule type" value="Genomic_DNA"/>
</dbReference>
<name>A0AAJ0DNY8_9PEZI</name>
<evidence type="ECO:0000256" key="1">
    <source>
        <dbReference type="SAM" id="Phobius"/>
    </source>
</evidence>
<dbReference type="Proteomes" id="UP001271007">
    <property type="component" value="Unassembled WGS sequence"/>
</dbReference>
<feature type="transmembrane region" description="Helical" evidence="1">
    <location>
        <begin position="25"/>
        <end position="48"/>
    </location>
</feature>
<protein>
    <submittedName>
        <fullName evidence="2">Uncharacterized protein</fullName>
    </submittedName>
</protein>
<reference evidence="2" key="1">
    <citation type="submission" date="2023-04" db="EMBL/GenBank/DDBJ databases">
        <title>Black Yeasts Isolated from many extreme environments.</title>
        <authorList>
            <person name="Coleine C."/>
            <person name="Stajich J.E."/>
            <person name="Selbmann L."/>
        </authorList>
    </citation>
    <scope>NUCLEOTIDE SEQUENCE</scope>
    <source>
        <strain evidence="2">CCFEE 5312</strain>
    </source>
</reference>
<accession>A0AAJ0DNY8</accession>
<keyword evidence="1" id="KW-0472">Membrane</keyword>
<proteinExistence type="predicted"/>